<dbReference type="GO" id="GO:0006526">
    <property type="term" value="P:L-arginine biosynthetic process"/>
    <property type="evidence" value="ECO:0007669"/>
    <property type="project" value="InterPro"/>
</dbReference>
<evidence type="ECO:0000313" key="5">
    <source>
        <dbReference type="EMBL" id="PJG59688.1"/>
    </source>
</evidence>
<dbReference type="PANTHER" id="PTHR43808">
    <property type="entry name" value="ACETYLORNITHINE DEACETYLASE"/>
    <property type="match status" value="1"/>
</dbReference>
<dbReference type="RefSeq" id="WP_100293286.1">
    <property type="nucleotide sequence ID" value="NZ_PGGC01000050.1"/>
</dbReference>
<feature type="domain" description="Peptidase M20 dimerisation" evidence="4">
    <location>
        <begin position="184"/>
        <end position="294"/>
    </location>
</feature>
<dbReference type="Gene3D" id="3.40.630.10">
    <property type="entry name" value="Zn peptidases"/>
    <property type="match status" value="1"/>
</dbReference>
<dbReference type="Pfam" id="PF07687">
    <property type="entry name" value="M20_dimer"/>
    <property type="match status" value="1"/>
</dbReference>
<keyword evidence="1" id="KW-0479">Metal-binding</keyword>
<proteinExistence type="predicted"/>
<dbReference type="InterPro" id="IPR050072">
    <property type="entry name" value="Peptidase_M20A"/>
</dbReference>
<dbReference type="OrthoDB" id="3665926at2"/>
<dbReference type="Proteomes" id="UP000235861">
    <property type="component" value="Unassembled WGS sequence"/>
</dbReference>
<dbReference type="CDD" id="cd03894">
    <property type="entry name" value="M20_ArgE"/>
    <property type="match status" value="1"/>
</dbReference>
<dbReference type="InterPro" id="IPR036264">
    <property type="entry name" value="Bact_exopeptidase_dim_dom"/>
</dbReference>
<dbReference type="NCBIfam" id="TIGR01892">
    <property type="entry name" value="AcOrn-deacetyl"/>
    <property type="match status" value="1"/>
</dbReference>
<name>A0A2H9U6R8_9GAMM</name>
<dbReference type="Gene3D" id="3.30.70.360">
    <property type="match status" value="1"/>
</dbReference>
<evidence type="ECO:0000256" key="1">
    <source>
        <dbReference type="ARBA" id="ARBA00022723"/>
    </source>
</evidence>
<dbReference type="PANTHER" id="PTHR43808:SF31">
    <property type="entry name" value="N-ACETYL-L-CITRULLINE DEACETYLASE"/>
    <property type="match status" value="1"/>
</dbReference>
<evidence type="ECO:0000256" key="2">
    <source>
        <dbReference type="ARBA" id="ARBA00022801"/>
    </source>
</evidence>
<organism evidence="5 6">
    <name type="scientific">Aeromonas cavernicola</name>
    <dbReference type="NCBI Taxonomy" id="1006623"/>
    <lineage>
        <taxon>Bacteria</taxon>
        <taxon>Pseudomonadati</taxon>
        <taxon>Pseudomonadota</taxon>
        <taxon>Gammaproteobacteria</taxon>
        <taxon>Aeromonadales</taxon>
        <taxon>Aeromonadaceae</taxon>
        <taxon>Aeromonas</taxon>
    </lineage>
</organism>
<dbReference type="InterPro" id="IPR011650">
    <property type="entry name" value="Peptidase_M20_dimer"/>
</dbReference>
<protein>
    <submittedName>
        <fullName evidence="5">Acetylornithine deacetylase</fullName>
    </submittedName>
</protein>
<evidence type="ECO:0000256" key="3">
    <source>
        <dbReference type="ARBA" id="ARBA00023285"/>
    </source>
</evidence>
<dbReference type="Pfam" id="PF01546">
    <property type="entry name" value="Peptidase_M20"/>
    <property type="match status" value="1"/>
</dbReference>
<dbReference type="EMBL" id="PGGC01000050">
    <property type="protein sequence ID" value="PJG59688.1"/>
    <property type="molecule type" value="Genomic_DNA"/>
</dbReference>
<gene>
    <name evidence="5" type="primary">argE</name>
    <name evidence="5" type="ORF">CUC53_05875</name>
</gene>
<dbReference type="GO" id="GO:0046872">
    <property type="term" value="F:metal ion binding"/>
    <property type="evidence" value="ECO:0007669"/>
    <property type="project" value="UniProtKB-KW"/>
</dbReference>
<keyword evidence="6" id="KW-1185">Reference proteome</keyword>
<dbReference type="AlphaFoldDB" id="A0A2H9U6R8"/>
<comment type="caution">
    <text evidence="5">The sequence shown here is derived from an EMBL/GenBank/DDBJ whole genome shotgun (WGS) entry which is preliminary data.</text>
</comment>
<dbReference type="InterPro" id="IPR010169">
    <property type="entry name" value="AcOrn-deacetyl"/>
</dbReference>
<accession>A0A2H9U6R8</accession>
<dbReference type="SUPFAM" id="SSF53187">
    <property type="entry name" value="Zn-dependent exopeptidases"/>
    <property type="match status" value="1"/>
</dbReference>
<sequence length="398" mass="43444">MPDQLGNTVTPSTATLDWVKKLIEIDTTSRESNLGLIEMVRDALQAQGVTSHLTFNAERNKANLFATLPAADGRTQGGIVLSGHTDVVPVDGQQWSSDPFKPVVRNERLYGRGTCDMKGFIGTALALLPHTLAQTLQQPIHLAFSYDEEVGCLGAPHMLADLQRRGLQPAACVVGEPTSMQVVVAHKGVNAFRCHVHGHAAHSSLTPTGLNAIEYAAKLICFIRELANEMRAQGPFDQAFDVPFTTAQVSQIRGGVAINTVPDYCTFDFEYRNLPTVQAQSIYARIHAYAHQELLPLMKAEHESAHIMLETLAQAPSLEASEQAAITQLARALTRHHDIRKVAYATEAGQFQALGIPTIVCGPGDIMQAHRPDEFVSLEQLARCEQFLKQLIQSQTIG</sequence>
<reference evidence="5 6" key="1">
    <citation type="submission" date="2017-11" db="EMBL/GenBank/DDBJ databases">
        <title>Draft genome sequence of environmental isolate Aeromonas cavernicola sp. nov. MDC 2508.</title>
        <authorList>
            <person name="Colston S.M."/>
            <person name="Navarro A."/>
            <person name="Martinez-Murcia A.J."/>
            <person name="Graf J."/>
        </authorList>
    </citation>
    <scope>NUCLEOTIDE SEQUENCE [LARGE SCALE GENOMIC DNA]</scope>
    <source>
        <strain evidence="5 6">MDC 2508</strain>
    </source>
</reference>
<keyword evidence="3" id="KW-0170">Cobalt</keyword>
<evidence type="ECO:0000313" key="6">
    <source>
        <dbReference type="Proteomes" id="UP000235861"/>
    </source>
</evidence>
<keyword evidence="2" id="KW-0378">Hydrolase</keyword>
<dbReference type="NCBIfam" id="NF005710">
    <property type="entry name" value="PRK07522.1"/>
    <property type="match status" value="1"/>
</dbReference>
<evidence type="ECO:0000259" key="4">
    <source>
        <dbReference type="Pfam" id="PF07687"/>
    </source>
</evidence>
<dbReference type="SUPFAM" id="SSF55031">
    <property type="entry name" value="Bacterial exopeptidase dimerisation domain"/>
    <property type="match status" value="1"/>
</dbReference>
<dbReference type="InterPro" id="IPR002933">
    <property type="entry name" value="Peptidase_M20"/>
</dbReference>
<dbReference type="GO" id="GO:0008777">
    <property type="term" value="F:acetylornithine deacetylase activity"/>
    <property type="evidence" value="ECO:0007669"/>
    <property type="project" value="TreeGrafter"/>
</dbReference>